<evidence type="ECO:0008006" key="3">
    <source>
        <dbReference type="Google" id="ProtNLM"/>
    </source>
</evidence>
<organism evidence="1 2">
    <name type="scientific">Chondromyces crocatus</name>
    <dbReference type="NCBI Taxonomy" id="52"/>
    <lineage>
        <taxon>Bacteria</taxon>
        <taxon>Pseudomonadati</taxon>
        <taxon>Myxococcota</taxon>
        <taxon>Polyangia</taxon>
        <taxon>Polyangiales</taxon>
        <taxon>Polyangiaceae</taxon>
        <taxon>Chondromyces</taxon>
    </lineage>
</organism>
<accession>A0A0K1EBL3</accession>
<dbReference type="OrthoDB" id="9829800at2"/>
<dbReference type="SUPFAM" id="SSF56784">
    <property type="entry name" value="HAD-like"/>
    <property type="match status" value="1"/>
</dbReference>
<protein>
    <recommendedName>
        <fullName evidence="3">HAD family hydrolase</fullName>
    </recommendedName>
</protein>
<dbReference type="EMBL" id="CP012159">
    <property type="protein sequence ID" value="AKT38276.1"/>
    <property type="molecule type" value="Genomic_DNA"/>
</dbReference>
<dbReference type="Gene3D" id="3.40.50.1000">
    <property type="entry name" value="HAD superfamily/HAD-like"/>
    <property type="match status" value="1"/>
</dbReference>
<gene>
    <name evidence="1" type="ORF">CMC5_024190</name>
</gene>
<dbReference type="KEGG" id="ccro:CMC5_024190"/>
<proteinExistence type="predicted"/>
<dbReference type="InterPro" id="IPR023214">
    <property type="entry name" value="HAD_sf"/>
</dbReference>
<dbReference type="RefSeq" id="WP_156338499.1">
    <property type="nucleotide sequence ID" value="NZ_CP012159.1"/>
</dbReference>
<dbReference type="STRING" id="52.CMC5_024190"/>
<sequence length="201" mass="22039">MSIALDRAKRALQRRGMVLVCDLDGTLATDVARRHLRPRANSACLDGVAPEQIERYMDPKLVALDEPVSGAAELLGSLVASPGAPRLLLVTARWNSLWRVTTQWLGRHYPNVRPFLLMRKRSDTRPSVDVKLDLVRTYGGAAQGGVWLDDDPRMLLAAERAGFVALKAPEVFAATEAPTPIGNVVPARRCAWCHPELPESA</sequence>
<dbReference type="Proteomes" id="UP000067626">
    <property type="component" value="Chromosome"/>
</dbReference>
<keyword evidence="2" id="KW-1185">Reference proteome</keyword>
<evidence type="ECO:0000313" key="2">
    <source>
        <dbReference type="Proteomes" id="UP000067626"/>
    </source>
</evidence>
<name>A0A0K1EBL3_CHOCO</name>
<evidence type="ECO:0000313" key="1">
    <source>
        <dbReference type="EMBL" id="AKT38276.1"/>
    </source>
</evidence>
<dbReference type="InterPro" id="IPR036412">
    <property type="entry name" value="HAD-like_sf"/>
</dbReference>
<dbReference type="AlphaFoldDB" id="A0A0K1EBL3"/>
<dbReference type="PATRIC" id="fig|52.7.peg.2635"/>
<reference evidence="1 2" key="1">
    <citation type="submission" date="2015-07" db="EMBL/GenBank/DDBJ databases">
        <title>Genome analysis of myxobacterium Chondromyces crocatus Cm c5 reveals a high potential for natural compound synthesis and the genetic basis for the loss of fruiting body formation.</title>
        <authorList>
            <person name="Zaburannyi N."/>
            <person name="Bunk B."/>
            <person name="Maier J."/>
            <person name="Overmann J."/>
            <person name="Mueller R."/>
        </authorList>
    </citation>
    <scope>NUCLEOTIDE SEQUENCE [LARGE SCALE GENOMIC DNA]</scope>
    <source>
        <strain evidence="1 2">Cm c5</strain>
    </source>
</reference>